<dbReference type="EMBL" id="MUJZ01039891">
    <property type="protein sequence ID" value="OTF75895.1"/>
    <property type="molecule type" value="Genomic_DNA"/>
</dbReference>
<dbReference type="GO" id="GO:0005829">
    <property type="term" value="C:cytosol"/>
    <property type="evidence" value="ECO:0007669"/>
    <property type="project" value="TreeGrafter"/>
</dbReference>
<name>A0A1Y3B9H4_EURMA</name>
<dbReference type="GO" id="GO:0050660">
    <property type="term" value="F:flavin adenine dinucleotide binding"/>
    <property type="evidence" value="ECO:0007669"/>
    <property type="project" value="TreeGrafter"/>
</dbReference>
<dbReference type="GO" id="GO:0010181">
    <property type="term" value="F:FMN binding"/>
    <property type="evidence" value="ECO:0007669"/>
    <property type="project" value="TreeGrafter"/>
</dbReference>
<evidence type="ECO:0000313" key="4">
    <source>
        <dbReference type="Proteomes" id="UP000194236"/>
    </source>
</evidence>
<protein>
    <submittedName>
        <fullName evidence="3">Methionine synthase / sulfite reductase-like protein</fullName>
    </submittedName>
</protein>
<comment type="caution">
    <text evidence="3">The sequence shown here is derived from an EMBL/GenBank/DDBJ whole genome shotgun (WGS) entry which is preliminary data.</text>
</comment>
<feature type="compositionally biased region" description="Polar residues" evidence="2">
    <location>
        <begin position="17"/>
        <end position="26"/>
    </location>
</feature>
<reference evidence="3 4" key="1">
    <citation type="submission" date="2017-03" db="EMBL/GenBank/DDBJ databases">
        <title>Genome Survey of Euroglyphus maynei.</title>
        <authorList>
            <person name="Arlian L.G."/>
            <person name="Morgan M.S."/>
            <person name="Rider S.D."/>
        </authorList>
    </citation>
    <scope>NUCLEOTIDE SEQUENCE [LARGE SCALE GENOMIC DNA]</scope>
    <source>
        <strain evidence="3">Arlian Lab</strain>
        <tissue evidence="3">Whole body</tissue>
    </source>
</reference>
<dbReference type="GO" id="GO:0009086">
    <property type="term" value="P:methionine biosynthetic process"/>
    <property type="evidence" value="ECO:0007669"/>
    <property type="project" value="TreeGrafter"/>
</dbReference>
<dbReference type="OrthoDB" id="1856718at2759"/>
<feature type="region of interest" description="Disordered" evidence="2">
    <location>
        <begin position="1"/>
        <end position="46"/>
    </location>
</feature>
<evidence type="ECO:0000313" key="3">
    <source>
        <dbReference type="EMBL" id="OTF75895.1"/>
    </source>
</evidence>
<dbReference type="Proteomes" id="UP000194236">
    <property type="component" value="Unassembled WGS sequence"/>
</dbReference>
<dbReference type="GO" id="GO:0050667">
    <property type="term" value="P:homocysteine metabolic process"/>
    <property type="evidence" value="ECO:0007669"/>
    <property type="project" value="TreeGrafter"/>
</dbReference>
<gene>
    <name evidence="3" type="ORF">BLA29_004664</name>
</gene>
<evidence type="ECO:0000256" key="2">
    <source>
        <dbReference type="SAM" id="MobiDB-lite"/>
    </source>
</evidence>
<dbReference type="InterPro" id="IPR039261">
    <property type="entry name" value="FNR_nucleotide-bd"/>
</dbReference>
<sequence>MSISSTNHIDKSEENSPLKQSTSGEHCNNHIEQIREEKLENEAESPETIKHVDELIRLHGEELTDLIINHNAIIYICGNWKLITTNIKQAFNEILTKYHFNIRNEQQQPQQPQTSEAMKYLKQLQQNGRFVQDIWT</sequence>
<evidence type="ECO:0000256" key="1">
    <source>
        <dbReference type="ARBA" id="ARBA00022630"/>
    </source>
</evidence>
<proteinExistence type="predicted"/>
<feature type="compositionally biased region" description="Basic and acidic residues" evidence="2">
    <location>
        <begin position="27"/>
        <end position="46"/>
    </location>
</feature>
<dbReference type="AlphaFoldDB" id="A0A1Y3B9H4"/>
<accession>A0A1Y3B9H4</accession>
<keyword evidence="1" id="KW-0285">Flavoprotein</keyword>
<dbReference type="PANTHER" id="PTHR19384">
    <property type="entry name" value="NITRIC OXIDE SYNTHASE-RELATED"/>
    <property type="match status" value="1"/>
</dbReference>
<organism evidence="3 4">
    <name type="scientific">Euroglyphus maynei</name>
    <name type="common">Mayne's house dust mite</name>
    <dbReference type="NCBI Taxonomy" id="6958"/>
    <lineage>
        <taxon>Eukaryota</taxon>
        <taxon>Metazoa</taxon>
        <taxon>Ecdysozoa</taxon>
        <taxon>Arthropoda</taxon>
        <taxon>Chelicerata</taxon>
        <taxon>Arachnida</taxon>
        <taxon>Acari</taxon>
        <taxon>Acariformes</taxon>
        <taxon>Sarcoptiformes</taxon>
        <taxon>Astigmata</taxon>
        <taxon>Psoroptidia</taxon>
        <taxon>Analgoidea</taxon>
        <taxon>Pyroglyphidae</taxon>
        <taxon>Pyroglyphinae</taxon>
        <taxon>Euroglyphus</taxon>
    </lineage>
</organism>
<dbReference type="Gene3D" id="3.40.50.80">
    <property type="entry name" value="Nucleotide-binding domain of ferredoxin-NADP reductase (FNR) module"/>
    <property type="match status" value="1"/>
</dbReference>
<dbReference type="SUPFAM" id="SSF52343">
    <property type="entry name" value="Ferredoxin reductase-like, C-terminal NADP-linked domain"/>
    <property type="match status" value="1"/>
</dbReference>
<dbReference type="PANTHER" id="PTHR19384:SF84">
    <property type="entry name" value="METHIONINE SYNTHASE REDUCTASE"/>
    <property type="match status" value="1"/>
</dbReference>
<keyword evidence="4" id="KW-1185">Reference proteome</keyword>
<dbReference type="GO" id="GO:0030586">
    <property type="term" value="F:[methionine synthase] reductase (NADPH) activity"/>
    <property type="evidence" value="ECO:0007669"/>
    <property type="project" value="TreeGrafter"/>
</dbReference>